<dbReference type="Gene3D" id="3.20.20.10">
    <property type="entry name" value="Alanine racemase"/>
    <property type="match status" value="1"/>
</dbReference>
<dbReference type="Pfam" id="PF00842">
    <property type="entry name" value="Ala_racemase_C"/>
    <property type="match status" value="1"/>
</dbReference>
<dbReference type="Gene3D" id="2.40.37.10">
    <property type="entry name" value="Lyase, Ornithine Decarboxylase, Chain A, domain 1"/>
    <property type="match status" value="1"/>
</dbReference>
<sequence length="358" mass="39600">MTAYRPIQARIHLNALRNNLKVVKTFAPKSKVLAIIKSNGYGHGAERVARELAEADGYGVASIDEAIFLRQKGFLHPIVILEGLFSEAELDLAIQHRLEFAVHNWEQLNWLKTSHVTTPLTIWLKLDTGMHRLGFDERDMERVLTAIDRLPMSIHLNLMSHFASADTSDDFTQKQLSIFNRVAQTLNCPKSLANSAGVQRYPQSHFDWVRPGIMLYGACATDEMVPGLQPAMTLASEITSLKWIEAGETVGYGQTWRAERRSLVAVVAAGYGDGYPRCAPAGTPVLIHGQRLPMAGRVSMDMLTVDVTDMADHVALGDEVILWGQGLPVDVIAQACGTIGYELLCDVTQRVPRVEVKD</sequence>
<evidence type="ECO:0000259" key="8">
    <source>
        <dbReference type="SMART" id="SM01005"/>
    </source>
</evidence>
<dbReference type="PANTHER" id="PTHR30511:SF0">
    <property type="entry name" value="ALANINE RACEMASE, CATABOLIC-RELATED"/>
    <property type="match status" value="1"/>
</dbReference>
<dbReference type="InterPro" id="IPR029066">
    <property type="entry name" value="PLP-binding_barrel"/>
</dbReference>
<feature type="active site" description="Proton acceptor; specific for L-alanine" evidence="5">
    <location>
        <position position="252"/>
    </location>
</feature>
<dbReference type="InterPro" id="IPR000821">
    <property type="entry name" value="Ala_racemase"/>
</dbReference>
<evidence type="ECO:0000313" key="10">
    <source>
        <dbReference type="Proteomes" id="UP000285478"/>
    </source>
</evidence>
<dbReference type="AlphaFoldDB" id="A0A410H3J7"/>
<name>A0A410H3J7_9GAMM</name>
<feature type="binding site" evidence="5 7">
    <location>
        <position position="300"/>
    </location>
    <ligand>
        <name>substrate</name>
    </ligand>
</feature>
<gene>
    <name evidence="9" type="primary">alr</name>
    <name evidence="9" type="ORF">EPV75_07370</name>
</gene>
<dbReference type="InterPro" id="IPR009006">
    <property type="entry name" value="Ala_racemase/Decarboxylase_C"/>
</dbReference>
<feature type="binding site" evidence="5 7">
    <location>
        <position position="132"/>
    </location>
    <ligand>
        <name>substrate</name>
    </ligand>
</feature>
<dbReference type="Proteomes" id="UP000285478">
    <property type="component" value="Chromosome"/>
</dbReference>
<dbReference type="GO" id="GO:0005829">
    <property type="term" value="C:cytosol"/>
    <property type="evidence" value="ECO:0007669"/>
    <property type="project" value="TreeGrafter"/>
</dbReference>
<dbReference type="CDD" id="cd06827">
    <property type="entry name" value="PLPDE_III_AR_proteobact"/>
    <property type="match status" value="1"/>
</dbReference>
<dbReference type="PRINTS" id="PR00992">
    <property type="entry name" value="ALARACEMASE"/>
</dbReference>
<reference evidence="9 10" key="1">
    <citation type="journal article" date="2018" name="Environ. Microbiol.">
        <title>Genomes of ubiquitous marine and hypersaline Hydrogenovibrio, Thiomicrorhabdus and Thiomicrospira spp. encode a diversity of mechanisms to sustain chemolithoautotrophy in heterogeneous environments.</title>
        <authorList>
            <person name="Scott K.M."/>
            <person name="Williams J."/>
            <person name="Porter C.M.B."/>
            <person name="Russel S."/>
            <person name="Harmer T.L."/>
            <person name="Paul J.H."/>
            <person name="Antonen K.M."/>
            <person name="Bridges M.K."/>
            <person name="Camper G.J."/>
            <person name="Campla C.K."/>
            <person name="Casella L.G."/>
            <person name="Chase E."/>
            <person name="Conrad J.W."/>
            <person name="Cruz M.C."/>
            <person name="Dunlap D.S."/>
            <person name="Duran L."/>
            <person name="Fahsbender E.M."/>
            <person name="Goldsmith D.B."/>
            <person name="Keeley R.F."/>
            <person name="Kondoff M.R."/>
            <person name="Kussy B.I."/>
            <person name="Lane M.K."/>
            <person name="Lawler S."/>
            <person name="Leigh B.A."/>
            <person name="Lewis C."/>
            <person name="Lostal L.M."/>
            <person name="Marking D."/>
            <person name="Mancera P.A."/>
            <person name="McClenthan E.C."/>
            <person name="McIntyre E.A."/>
            <person name="Mine J.A."/>
            <person name="Modi S."/>
            <person name="Moore B.D."/>
            <person name="Morgan W.A."/>
            <person name="Nelson K.M."/>
            <person name="Nguyen K.N."/>
            <person name="Ogburn N."/>
            <person name="Parrino D.G."/>
            <person name="Pedapudi A.D."/>
            <person name="Pelham R.P."/>
            <person name="Preece A.M."/>
            <person name="Rampersad E.A."/>
            <person name="Richardson J.C."/>
            <person name="Rodgers C.M."/>
            <person name="Schaffer B.L."/>
            <person name="Sheridan N.E."/>
            <person name="Solone M.R."/>
            <person name="Staley Z.R."/>
            <person name="Tabuchi M."/>
            <person name="Waide R.J."/>
            <person name="Wanjugi P.W."/>
            <person name="Young S."/>
            <person name="Clum A."/>
            <person name="Daum C."/>
            <person name="Huntemann M."/>
            <person name="Ivanova N."/>
            <person name="Kyrpides N."/>
            <person name="Mikhailova N."/>
            <person name="Palaniappan K."/>
            <person name="Pillay M."/>
            <person name="Reddy T.B.K."/>
            <person name="Shapiro N."/>
            <person name="Stamatis D."/>
            <person name="Varghese N."/>
            <person name="Woyke T."/>
            <person name="Boden R."/>
            <person name="Freyermuth S.K."/>
            <person name="Kerfeld C.A."/>
        </authorList>
    </citation>
    <scope>NUCLEOTIDE SEQUENCE [LARGE SCALE GENOMIC DNA]</scope>
    <source>
        <strain evidence="9 10">JR-2</strain>
    </source>
</reference>
<feature type="domain" description="Alanine racemase C-terminal" evidence="8">
    <location>
        <begin position="231"/>
        <end position="356"/>
    </location>
</feature>
<dbReference type="RefSeq" id="WP_128384960.1">
    <property type="nucleotide sequence ID" value="NZ_CP035033.1"/>
</dbReference>
<dbReference type="GO" id="GO:0030170">
    <property type="term" value="F:pyridoxal phosphate binding"/>
    <property type="evidence" value="ECO:0007669"/>
    <property type="project" value="UniProtKB-UniRule"/>
</dbReference>
<dbReference type="InterPro" id="IPR020622">
    <property type="entry name" value="Ala_racemase_pyridoxalP-BS"/>
</dbReference>
<dbReference type="UniPathway" id="UPA00042">
    <property type="reaction ID" value="UER00497"/>
</dbReference>
<dbReference type="SUPFAM" id="SSF50621">
    <property type="entry name" value="Alanine racemase C-terminal domain-like"/>
    <property type="match status" value="1"/>
</dbReference>
<dbReference type="HAMAP" id="MF_01201">
    <property type="entry name" value="Ala_racemase"/>
    <property type="match status" value="1"/>
</dbReference>
<feature type="modified residue" description="N6-(pyridoxal phosphate)lysine" evidence="5 6">
    <location>
        <position position="37"/>
    </location>
</feature>
<proteinExistence type="inferred from homology"/>
<comment type="catalytic activity">
    <reaction evidence="1 5">
        <text>L-alanine = D-alanine</text>
        <dbReference type="Rhea" id="RHEA:20249"/>
        <dbReference type="ChEBI" id="CHEBI:57416"/>
        <dbReference type="ChEBI" id="CHEBI:57972"/>
        <dbReference type="EC" id="5.1.1.1"/>
    </reaction>
</comment>
<evidence type="ECO:0000256" key="7">
    <source>
        <dbReference type="PIRSR" id="PIRSR600821-52"/>
    </source>
</evidence>
<keyword evidence="4 5" id="KW-0413">Isomerase</keyword>
<evidence type="ECO:0000313" key="9">
    <source>
        <dbReference type="EMBL" id="QAB15495.1"/>
    </source>
</evidence>
<dbReference type="EC" id="5.1.1.1" evidence="5"/>
<evidence type="ECO:0000256" key="6">
    <source>
        <dbReference type="PIRSR" id="PIRSR600821-50"/>
    </source>
</evidence>
<dbReference type="KEGG" id="htr:EPV75_07370"/>
<dbReference type="PANTHER" id="PTHR30511">
    <property type="entry name" value="ALANINE RACEMASE"/>
    <property type="match status" value="1"/>
</dbReference>
<dbReference type="EMBL" id="CP035033">
    <property type="protein sequence ID" value="QAB15495.1"/>
    <property type="molecule type" value="Genomic_DNA"/>
</dbReference>
<comment type="cofactor">
    <cofactor evidence="2 5 6">
        <name>pyridoxal 5'-phosphate</name>
        <dbReference type="ChEBI" id="CHEBI:597326"/>
    </cofactor>
</comment>
<organism evidence="9 10">
    <name type="scientific">Hydrogenovibrio thermophilus</name>
    <dbReference type="NCBI Taxonomy" id="265883"/>
    <lineage>
        <taxon>Bacteria</taxon>
        <taxon>Pseudomonadati</taxon>
        <taxon>Pseudomonadota</taxon>
        <taxon>Gammaproteobacteria</taxon>
        <taxon>Thiotrichales</taxon>
        <taxon>Piscirickettsiaceae</taxon>
        <taxon>Hydrogenovibrio</taxon>
    </lineage>
</organism>
<dbReference type="InterPro" id="IPR001608">
    <property type="entry name" value="Ala_racemase_N"/>
</dbReference>
<dbReference type="FunFam" id="3.20.20.10:FF:000002">
    <property type="entry name" value="Alanine racemase"/>
    <property type="match status" value="1"/>
</dbReference>
<evidence type="ECO:0000256" key="5">
    <source>
        <dbReference type="HAMAP-Rule" id="MF_01201"/>
    </source>
</evidence>
<evidence type="ECO:0000256" key="1">
    <source>
        <dbReference type="ARBA" id="ARBA00000316"/>
    </source>
</evidence>
<dbReference type="GO" id="GO:0030632">
    <property type="term" value="P:D-alanine biosynthetic process"/>
    <property type="evidence" value="ECO:0007669"/>
    <property type="project" value="UniProtKB-UniRule"/>
</dbReference>
<evidence type="ECO:0000256" key="2">
    <source>
        <dbReference type="ARBA" id="ARBA00001933"/>
    </source>
</evidence>
<feature type="active site" description="Proton acceptor; specific for D-alanine" evidence="5">
    <location>
        <position position="37"/>
    </location>
</feature>
<dbReference type="PROSITE" id="PS00395">
    <property type="entry name" value="ALANINE_RACEMASE"/>
    <property type="match status" value="1"/>
</dbReference>
<dbReference type="InterPro" id="IPR011079">
    <property type="entry name" value="Ala_racemase_C"/>
</dbReference>
<accession>A0A410H3J7</accession>
<evidence type="ECO:0000256" key="4">
    <source>
        <dbReference type="ARBA" id="ARBA00023235"/>
    </source>
</evidence>
<comment type="similarity">
    <text evidence="5">Belongs to the alanine racemase family.</text>
</comment>
<dbReference type="NCBIfam" id="TIGR00492">
    <property type="entry name" value="alr"/>
    <property type="match status" value="1"/>
</dbReference>
<evidence type="ECO:0000256" key="3">
    <source>
        <dbReference type="ARBA" id="ARBA00022898"/>
    </source>
</evidence>
<dbReference type="Pfam" id="PF01168">
    <property type="entry name" value="Ala_racemase_N"/>
    <property type="match status" value="1"/>
</dbReference>
<protein>
    <recommendedName>
        <fullName evidence="5">Alanine racemase</fullName>
        <ecNumber evidence="5">5.1.1.1</ecNumber>
    </recommendedName>
</protein>
<comment type="pathway">
    <text evidence="5">Amino-acid biosynthesis; D-alanine biosynthesis; D-alanine from L-alanine: step 1/1.</text>
</comment>
<dbReference type="GO" id="GO:0008784">
    <property type="term" value="F:alanine racemase activity"/>
    <property type="evidence" value="ECO:0007669"/>
    <property type="project" value="UniProtKB-UniRule"/>
</dbReference>
<comment type="function">
    <text evidence="5">Catalyzes the interconversion of L-alanine and D-alanine. May also act on other amino acids.</text>
</comment>
<keyword evidence="10" id="KW-1185">Reference proteome</keyword>
<keyword evidence="3 5" id="KW-0663">Pyridoxal phosphate</keyword>
<dbReference type="SUPFAM" id="SSF51419">
    <property type="entry name" value="PLP-binding barrel"/>
    <property type="match status" value="1"/>
</dbReference>
<dbReference type="SMART" id="SM01005">
    <property type="entry name" value="Ala_racemase_C"/>
    <property type="match status" value="1"/>
</dbReference>